<accession>A0ABP9LIH0</accession>
<keyword evidence="3" id="KW-1185">Reference proteome</keyword>
<feature type="chain" id="PRO_5047477488" description="Secreted protein" evidence="1">
    <location>
        <begin position="42"/>
        <end position="185"/>
    </location>
</feature>
<evidence type="ECO:0000256" key="1">
    <source>
        <dbReference type="SAM" id="SignalP"/>
    </source>
</evidence>
<organism evidence="2 3">
    <name type="scientific">Lysobacter panacisoli</name>
    <dbReference type="NCBI Taxonomy" id="1255263"/>
    <lineage>
        <taxon>Bacteria</taxon>
        <taxon>Pseudomonadati</taxon>
        <taxon>Pseudomonadota</taxon>
        <taxon>Gammaproteobacteria</taxon>
        <taxon>Lysobacterales</taxon>
        <taxon>Lysobacteraceae</taxon>
        <taxon>Lysobacter</taxon>
    </lineage>
</organism>
<evidence type="ECO:0008006" key="4">
    <source>
        <dbReference type="Google" id="ProtNLM"/>
    </source>
</evidence>
<evidence type="ECO:0000313" key="2">
    <source>
        <dbReference type="EMBL" id="GAA5077135.1"/>
    </source>
</evidence>
<name>A0ABP9LIH0_9GAMM</name>
<feature type="signal peptide" evidence="1">
    <location>
        <begin position="1"/>
        <end position="41"/>
    </location>
</feature>
<protein>
    <recommendedName>
        <fullName evidence="4">Secreted protein</fullName>
    </recommendedName>
</protein>
<dbReference type="EMBL" id="BAABKY010000002">
    <property type="protein sequence ID" value="GAA5077135.1"/>
    <property type="molecule type" value="Genomic_DNA"/>
</dbReference>
<reference evidence="3" key="1">
    <citation type="journal article" date="2019" name="Int. J. Syst. Evol. Microbiol.">
        <title>The Global Catalogue of Microorganisms (GCM) 10K type strain sequencing project: providing services to taxonomists for standard genome sequencing and annotation.</title>
        <authorList>
            <consortium name="The Broad Institute Genomics Platform"/>
            <consortium name="The Broad Institute Genome Sequencing Center for Infectious Disease"/>
            <person name="Wu L."/>
            <person name="Ma J."/>
        </authorList>
    </citation>
    <scope>NUCLEOTIDE SEQUENCE [LARGE SCALE GENOMIC DNA]</scope>
    <source>
        <strain evidence="3">JCM 19212</strain>
    </source>
</reference>
<keyword evidence="1" id="KW-0732">Signal</keyword>
<sequence length="185" mass="19652">MIRPGWIECFTNLSTDNTKGNPMKTTTRLMLIACLSLPVLAACSKQDDKTAAVAQAPLAAPTTNDGNAWDTYLTQVVNRHIEGATSVYLYTLPDPAGADFQGNYDRQLEKAQGDVARGGVEGTLLAYGSQNSAKSADLAVASFAQAQPGMMKGVRVMFIGAQADSDRVKAAVEPSGAKYEFIEAK</sequence>
<comment type="caution">
    <text evidence="2">The sequence shown here is derived from an EMBL/GenBank/DDBJ whole genome shotgun (WGS) entry which is preliminary data.</text>
</comment>
<evidence type="ECO:0000313" key="3">
    <source>
        <dbReference type="Proteomes" id="UP001501083"/>
    </source>
</evidence>
<proteinExistence type="predicted"/>
<dbReference type="Proteomes" id="UP001501083">
    <property type="component" value="Unassembled WGS sequence"/>
</dbReference>
<gene>
    <name evidence="2" type="ORF">GCM10025759_22740</name>
</gene>